<reference evidence="3 4" key="1">
    <citation type="submission" date="2024-03" db="EMBL/GenBank/DDBJ databases">
        <title>Novel species of the genus Variovorax.</title>
        <authorList>
            <person name="Liu Q."/>
            <person name="Xin Y.-H."/>
        </authorList>
    </citation>
    <scope>NUCLEOTIDE SEQUENCE [LARGE SCALE GENOMIC DNA]</scope>
    <source>
        <strain evidence="3 4">KACC 18901</strain>
    </source>
</reference>
<feature type="compositionally biased region" description="Low complexity" evidence="1">
    <location>
        <begin position="659"/>
        <end position="673"/>
    </location>
</feature>
<evidence type="ECO:0000256" key="1">
    <source>
        <dbReference type="SAM" id="MobiDB-lite"/>
    </source>
</evidence>
<dbReference type="PANTHER" id="PTHR38731:SF3">
    <property type="entry name" value="BLL6125 PROTEIN"/>
    <property type="match status" value="1"/>
</dbReference>
<keyword evidence="2" id="KW-0732">Signal</keyword>
<evidence type="ECO:0000313" key="3">
    <source>
        <dbReference type="EMBL" id="MEJ8854779.1"/>
    </source>
</evidence>
<keyword evidence="4" id="KW-1185">Reference proteome</keyword>
<name>A0ABU8X6Q0_9BURK</name>
<evidence type="ECO:0000313" key="4">
    <source>
        <dbReference type="Proteomes" id="UP001367030"/>
    </source>
</evidence>
<dbReference type="EMBL" id="JBBKZS010000003">
    <property type="protein sequence ID" value="MEJ8854779.1"/>
    <property type="molecule type" value="Genomic_DNA"/>
</dbReference>
<accession>A0ABU8X6Q0</accession>
<dbReference type="Pfam" id="PF20245">
    <property type="entry name" value="DUF6600"/>
    <property type="match status" value="1"/>
</dbReference>
<dbReference type="PANTHER" id="PTHR38731">
    <property type="entry name" value="LIPL45-RELATED LIPOPROTEIN-RELATED"/>
    <property type="match status" value="1"/>
</dbReference>
<dbReference type="RefSeq" id="WP_340334870.1">
    <property type="nucleotide sequence ID" value="NZ_JBBKZS010000003.1"/>
</dbReference>
<proteinExistence type="predicted"/>
<sequence length="697" mass="78134">MTLSYRFFSSRTARWILALALACTGAQAMAQEDPPGRVARLNAQQGTVSFSPAGDDSWYDAIPNRPLTTGDRLWSDRNARAELFVGSAALRLDSNTAIEFTEINDQAIRITVQQGTAQLRVRDDLSGQKVEVDTGNLAFVVQQPGDYRVQVDSQADLTQVMVASGAGTAYGESGEQTIVSARQQIVVNGRNLANAATAPMPLDDAFERWVAERSRAEDASISARYVSRETVGYQQLDNYGDWQNDNDYGPVWYPRNVASDWAPYSDGYWVSVAPWGWTWVDNAPWGFAPFHYGRWAQVGNRWGWVPGRQQSRPVYSPALVGFVGGGRGGSAQVPIGGGRNGIGWFPLAPGEAWRPGYHASQRYVEQANRMALYNRQPRNDFYANQRQQAVTVVPSDVFGRGPIGRRDHIRMPAAAFAGVPVANAPGIAPPSHFAPQIGSAPSGFMGRPATAIPPPQWQQRDRQQQQYGYRPPQEWRQPQDGRQPQDFQRQQPGQQPPRGLAGPSPQQLQQQQVQQQMQAQQQQQLQQYQQAVQQQQAVRQQQEAQQRAAQNQAVQMQQLQVQQQQQALRQQQEAQMRQAQLQQQQQIQQQQAMRQQQEMQQRAAQAQAQQQALAQQQAIAQQQALAQQQMQAMQQQQQAMQQRAQQIQQQQQQAAQQQRQQAQQQQQQQRTQQGLPGEIRDGSRQRRLPGQQGGDGP</sequence>
<feature type="region of interest" description="Disordered" evidence="1">
    <location>
        <begin position="432"/>
        <end position="513"/>
    </location>
</feature>
<comment type="caution">
    <text evidence="3">The sequence shown here is derived from an EMBL/GenBank/DDBJ whole genome shotgun (WGS) entry which is preliminary data.</text>
</comment>
<dbReference type="InterPro" id="IPR046535">
    <property type="entry name" value="DUF6600"/>
</dbReference>
<feature type="chain" id="PRO_5045413157" evidence="2">
    <location>
        <begin position="31"/>
        <end position="697"/>
    </location>
</feature>
<feature type="compositionally biased region" description="Low complexity" evidence="1">
    <location>
        <begin position="464"/>
        <end position="499"/>
    </location>
</feature>
<protein>
    <submittedName>
        <fullName evidence="3">DUF6600 domain-containing protein</fullName>
    </submittedName>
</protein>
<gene>
    <name evidence="3" type="ORF">WKW79_09385</name>
</gene>
<feature type="signal peptide" evidence="2">
    <location>
        <begin position="1"/>
        <end position="30"/>
    </location>
</feature>
<evidence type="ECO:0000256" key="2">
    <source>
        <dbReference type="SAM" id="SignalP"/>
    </source>
</evidence>
<organism evidence="3 4">
    <name type="scientific">Variovorax robiniae</name>
    <dbReference type="NCBI Taxonomy" id="1836199"/>
    <lineage>
        <taxon>Bacteria</taxon>
        <taxon>Pseudomonadati</taxon>
        <taxon>Pseudomonadota</taxon>
        <taxon>Betaproteobacteria</taxon>
        <taxon>Burkholderiales</taxon>
        <taxon>Comamonadaceae</taxon>
        <taxon>Variovorax</taxon>
    </lineage>
</organism>
<feature type="region of interest" description="Disordered" evidence="1">
    <location>
        <begin position="659"/>
        <end position="697"/>
    </location>
</feature>
<dbReference type="Proteomes" id="UP001367030">
    <property type="component" value="Unassembled WGS sequence"/>
</dbReference>